<evidence type="ECO:0000256" key="2">
    <source>
        <dbReference type="SAM" id="SignalP"/>
    </source>
</evidence>
<reference evidence="4" key="1">
    <citation type="journal article" date="2023" name="G3 (Bethesda)">
        <title>Whole genome assembly and annotation of the endangered Caribbean coral Acropora cervicornis.</title>
        <authorList>
            <person name="Selwyn J.D."/>
            <person name="Vollmer S.V."/>
        </authorList>
    </citation>
    <scope>NUCLEOTIDE SEQUENCE</scope>
    <source>
        <strain evidence="4">K2</strain>
    </source>
</reference>
<feature type="region of interest" description="Disordered" evidence="1">
    <location>
        <begin position="79"/>
        <end position="105"/>
    </location>
</feature>
<evidence type="ECO:0000313" key="5">
    <source>
        <dbReference type="Proteomes" id="UP001249851"/>
    </source>
</evidence>
<dbReference type="SUPFAM" id="SSF57256">
    <property type="entry name" value="Elafin-like"/>
    <property type="match status" value="1"/>
</dbReference>
<feature type="domain" description="WAP" evidence="3">
    <location>
        <begin position="30"/>
        <end position="80"/>
    </location>
</feature>
<dbReference type="AlphaFoldDB" id="A0AAD9V891"/>
<dbReference type="Proteomes" id="UP001249851">
    <property type="component" value="Unassembled WGS sequence"/>
</dbReference>
<feature type="signal peptide" evidence="2">
    <location>
        <begin position="1"/>
        <end position="21"/>
    </location>
</feature>
<dbReference type="Pfam" id="PF00095">
    <property type="entry name" value="WAP"/>
    <property type="match status" value="1"/>
</dbReference>
<protein>
    <recommendedName>
        <fullName evidence="3">WAP domain-containing protein</fullName>
    </recommendedName>
</protein>
<reference evidence="4" key="2">
    <citation type="journal article" date="2023" name="Science">
        <title>Genomic signatures of disease resistance in endangered staghorn corals.</title>
        <authorList>
            <person name="Vollmer S.V."/>
            <person name="Selwyn J.D."/>
            <person name="Despard B.A."/>
            <person name="Roesel C.L."/>
        </authorList>
    </citation>
    <scope>NUCLEOTIDE SEQUENCE</scope>
    <source>
        <strain evidence="4">K2</strain>
    </source>
</reference>
<comment type="caution">
    <text evidence="4">The sequence shown here is derived from an EMBL/GenBank/DDBJ whole genome shotgun (WGS) entry which is preliminary data.</text>
</comment>
<feature type="chain" id="PRO_5042073328" description="WAP domain-containing protein" evidence="2">
    <location>
        <begin position="22"/>
        <end position="105"/>
    </location>
</feature>
<dbReference type="InterPro" id="IPR008197">
    <property type="entry name" value="WAP_dom"/>
</dbReference>
<gene>
    <name evidence="4" type="ORF">P5673_011555</name>
</gene>
<dbReference type="GO" id="GO:0005576">
    <property type="term" value="C:extracellular region"/>
    <property type="evidence" value="ECO:0007669"/>
    <property type="project" value="InterPro"/>
</dbReference>
<keyword evidence="5" id="KW-1185">Reference proteome</keyword>
<dbReference type="EMBL" id="JARQWQ010000021">
    <property type="protein sequence ID" value="KAK2564859.1"/>
    <property type="molecule type" value="Genomic_DNA"/>
</dbReference>
<dbReference type="InterPro" id="IPR036645">
    <property type="entry name" value="Elafin-like_sf"/>
</dbReference>
<dbReference type="GO" id="GO:0030414">
    <property type="term" value="F:peptidase inhibitor activity"/>
    <property type="evidence" value="ECO:0007669"/>
    <property type="project" value="InterPro"/>
</dbReference>
<evidence type="ECO:0000313" key="4">
    <source>
        <dbReference type="EMBL" id="KAK2564859.1"/>
    </source>
</evidence>
<feature type="non-terminal residue" evidence="4">
    <location>
        <position position="1"/>
    </location>
</feature>
<evidence type="ECO:0000259" key="3">
    <source>
        <dbReference type="PROSITE" id="PS51390"/>
    </source>
</evidence>
<proteinExistence type="predicted"/>
<name>A0AAD9V891_ACRCE</name>
<sequence>MEFAVLRAIFVINAFLQLVGAQHGGMGGMSTTKPGVCPPNPDAECPEEIENYCTQGDDNTCADDLKCCYTGCEYDCLDGDPGPKGDKGDKGTGGPKGPEGFRGEP</sequence>
<dbReference type="Gene3D" id="4.10.75.10">
    <property type="entry name" value="Elafin-like"/>
    <property type="match status" value="1"/>
</dbReference>
<evidence type="ECO:0000256" key="1">
    <source>
        <dbReference type="SAM" id="MobiDB-lite"/>
    </source>
</evidence>
<accession>A0AAD9V891</accession>
<keyword evidence="2" id="KW-0732">Signal</keyword>
<organism evidence="4 5">
    <name type="scientific">Acropora cervicornis</name>
    <name type="common">Staghorn coral</name>
    <dbReference type="NCBI Taxonomy" id="6130"/>
    <lineage>
        <taxon>Eukaryota</taxon>
        <taxon>Metazoa</taxon>
        <taxon>Cnidaria</taxon>
        <taxon>Anthozoa</taxon>
        <taxon>Hexacorallia</taxon>
        <taxon>Scleractinia</taxon>
        <taxon>Astrocoeniina</taxon>
        <taxon>Acroporidae</taxon>
        <taxon>Acropora</taxon>
    </lineage>
</organism>
<dbReference type="PROSITE" id="PS51390">
    <property type="entry name" value="WAP"/>
    <property type="match status" value="1"/>
</dbReference>
<feature type="compositionally biased region" description="Basic and acidic residues" evidence="1">
    <location>
        <begin position="81"/>
        <end position="90"/>
    </location>
</feature>